<comment type="caution">
    <text evidence="1">The sequence shown here is derived from an EMBL/GenBank/DDBJ whole genome shotgun (WGS) entry which is preliminary data.</text>
</comment>
<dbReference type="STRING" id="158441.A0A226EJ31"/>
<proteinExistence type="predicted"/>
<gene>
    <name evidence="1" type="ORF">Fcan01_07433</name>
</gene>
<dbReference type="OMA" id="HSENENM"/>
<accession>A0A226EJ31</accession>
<organism evidence="1 2">
    <name type="scientific">Folsomia candida</name>
    <name type="common">Springtail</name>
    <dbReference type="NCBI Taxonomy" id="158441"/>
    <lineage>
        <taxon>Eukaryota</taxon>
        <taxon>Metazoa</taxon>
        <taxon>Ecdysozoa</taxon>
        <taxon>Arthropoda</taxon>
        <taxon>Hexapoda</taxon>
        <taxon>Collembola</taxon>
        <taxon>Entomobryomorpha</taxon>
        <taxon>Isotomoidea</taxon>
        <taxon>Isotomidae</taxon>
        <taxon>Proisotominae</taxon>
        <taxon>Folsomia</taxon>
    </lineage>
</organism>
<dbReference type="AlphaFoldDB" id="A0A226EJ31"/>
<evidence type="ECO:0000313" key="1">
    <source>
        <dbReference type="EMBL" id="OXA57228.1"/>
    </source>
</evidence>
<reference evidence="1 2" key="1">
    <citation type="submission" date="2015-12" db="EMBL/GenBank/DDBJ databases">
        <title>The genome of Folsomia candida.</title>
        <authorList>
            <person name="Faddeeva A."/>
            <person name="Derks M.F."/>
            <person name="Anvar Y."/>
            <person name="Smit S."/>
            <person name="Van Straalen N."/>
            <person name="Roelofs D."/>
        </authorList>
    </citation>
    <scope>NUCLEOTIDE SEQUENCE [LARGE SCALE GENOMIC DNA]</scope>
    <source>
        <strain evidence="1 2">VU population</strain>
        <tissue evidence="1">Whole body</tissue>
    </source>
</reference>
<evidence type="ECO:0000313" key="2">
    <source>
        <dbReference type="Proteomes" id="UP000198287"/>
    </source>
</evidence>
<dbReference type="Proteomes" id="UP000198287">
    <property type="component" value="Unassembled WGS sequence"/>
</dbReference>
<name>A0A226EJ31_FOLCA</name>
<keyword evidence="2" id="KW-1185">Reference proteome</keyword>
<sequence>MYHRTSSASPYAALSVTSKETDDDAAPTKEEIGEFYLNNHRKFIETFTVQNHKVRYYCNATTAMRQPLYNIVDDLINVQKKAMAYLSQSPPNLDHYLLAMMFTMIEKITNMIDWKTMNRKCFWKDFCRESRHLRHLISQAQAATLDCCHTVVDKANRAMEILQEEFSPDPGKRFADADESKLKKWMKIERDETPLKESYCQSPGDPSRLGIKAVCSQPYESFEIQWIDTQDNNVRNVTLLQMSDSFRLRLLRSLMSCARKALELIILSMYRIEIVLRTEFRLEKLAKCEGITPSQLLPHERAVLFKSKREFDFLWQNIMFTICRFRLQLQQLDKHRKTCKMLVRDSKYSMKIFPKADKITLKIEDPLLIRFVDQITTAELSDETYDFTMYSDRSHDIAEIIQDMWNISKMDFKTMEMLINLVYLALSHVFEVLNTGERKDLRNMLLKIFEQRDKVKRYLKKSLSIFSHASFQELPIHLNSMPSKGFAKVFTTGVDTLEAENDDSSVESDDEESKDPFWIQLPRGFEVTIVGEQKIIVIVNHLKQHVPFKLLFEAEKLIVVNKLIVRLFHSIASEACLAKITCDRSSETKSLMKRMKQTERKDPRLVATIANGLNHVKNILKLMKMMNGLLIFTKKV</sequence>
<protein>
    <submittedName>
        <fullName evidence="1">Uncharacterized protein</fullName>
    </submittedName>
</protein>
<dbReference type="EMBL" id="LNIX01000003">
    <property type="protein sequence ID" value="OXA57228.1"/>
    <property type="molecule type" value="Genomic_DNA"/>
</dbReference>